<dbReference type="PROSITE" id="PS51257">
    <property type="entry name" value="PROKAR_LIPOPROTEIN"/>
    <property type="match status" value="1"/>
</dbReference>
<dbReference type="GO" id="GO:0016787">
    <property type="term" value="F:hydrolase activity"/>
    <property type="evidence" value="ECO:0007669"/>
    <property type="project" value="UniProtKB-KW"/>
</dbReference>
<feature type="signal peptide" evidence="1">
    <location>
        <begin position="1"/>
        <end position="18"/>
    </location>
</feature>
<dbReference type="EMBL" id="JAUOQI010000008">
    <property type="protein sequence ID" value="MDO6578204.1"/>
    <property type="molecule type" value="Genomic_DNA"/>
</dbReference>
<dbReference type="AlphaFoldDB" id="A0AAW7Z413"/>
<sequence length="226" mass="25213">MKFILILLSIVTSVTACAAQRDYAFPNNINTTEHYVFYSHGFIVEGDDPTPIHPRWGVYDFPSIQKALDDDSYTLIAHHRPKGVSPIDYAKRLAGEVQQLITLGVPPENITLTGFSRGGAITILAANELKNAKVNVVILAGCAGLINRKRDIQLYGRVLSIYETSDDVGSCNLLEARSPMLREFKEIAISTGKEHGAFYRPIDEWLVPLKRWINDSVSKPEINKNE</sequence>
<comment type="caution">
    <text evidence="2">The sequence shown here is derived from an EMBL/GenBank/DDBJ whole genome shotgun (WGS) entry which is preliminary data.</text>
</comment>
<evidence type="ECO:0000313" key="3">
    <source>
        <dbReference type="Proteomes" id="UP001170717"/>
    </source>
</evidence>
<organism evidence="2 3">
    <name type="scientific">Alteromonas stellipolaris</name>
    <dbReference type="NCBI Taxonomy" id="233316"/>
    <lineage>
        <taxon>Bacteria</taxon>
        <taxon>Pseudomonadati</taxon>
        <taxon>Pseudomonadota</taxon>
        <taxon>Gammaproteobacteria</taxon>
        <taxon>Alteromonadales</taxon>
        <taxon>Alteromonadaceae</taxon>
        <taxon>Alteromonas/Salinimonas group</taxon>
        <taxon>Alteromonas</taxon>
    </lineage>
</organism>
<evidence type="ECO:0000313" key="2">
    <source>
        <dbReference type="EMBL" id="MDO6578204.1"/>
    </source>
</evidence>
<gene>
    <name evidence="2" type="ORF">Q4527_12415</name>
</gene>
<keyword evidence="2" id="KW-0378">Hydrolase</keyword>
<keyword evidence="1" id="KW-0732">Signal</keyword>
<dbReference type="InterPro" id="IPR029058">
    <property type="entry name" value="AB_hydrolase_fold"/>
</dbReference>
<feature type="chain" id="PRO_5043431921" evidence="1">
    <location>
        <begin position="19"/>
        <end position="226"/>
    </location>
</feature>
<name>A0AAW7Z413_9ALTE</name>
<proteinExistence type="predicted"/>
<reference evidence="2" key="1">
    <citation type="submission" date="2023-07" db="EMBL/GenBank/DDBJ databases">
        <title>Genome content predicts the carbon catabolic preferences of heterotrophic bacteria.</title>
        <authorList>
            <person name="Gralka M."/>
        </authorList>
    </citation>
    <scope>NUCLEOTIDE SEQUENCE</scope>
    <source>
        <strain evidence="2">F2M12</strain>
    </source>
</reference>
<dbReference type="Gene3D" id="3.40.50.1820">
    <property type="entry name" value="alpha/beta hydrolase"/>
    <property type="match status" value="1"/>
</dbReference>
<dbReference type="Proteomes" id="UP001170717">
    <property type="component" value="Unassembled WGS sequence"/>
</dbReference>
<dbReference type="RefSeq" id="WP_063458305.1">
    <property type="nucleotide sequence ID" value="NZ_CP015346.1"/>
</dbReference>
<accession>A0AAW7Z413</accession>
<protein>
    <submittedName>
        <fullName evidence="2">Alpha/beta hydrolase</fullName>
    </submittedName>
</protein>
<dbReference type="SUPFAM" id="SSF53474">
    <property type="entry name" value="alpha/beta-Hydrolases"/>
    <property type="match status" value="1"/>
</dbReference>
<evidence type="ECO:0000256" key="1">
    <source>
        <dbReference type="SAM" id="SignalP"/>
    </source>
</evidence>